<dbReference type="EMBL" id="PKQJ01000003">
    <property type="protein sequence ID" value="PLC47154.1"/>
    <property type="molecule type" value="Genomic_DNA"/>
</dbReference>
<proteinExistence type="predicted"/>
<gene>
    <name evidence="1" type="ORF">C0Q90_04400</name>
</gene>
<dbReference type="AntiFam" id="ANF00267">
    <property type="entry name" value="DNA repeat translations related to WP_015765070.1"/>
</dbReference>
<name>A0AB38QAR4_LACPA</name>
<dbReference type="Proteomes" id="UP000234512">
    <property type="component" value="Unassembled WGS sequence"/>
</dbReference>
<sequence>MLKCVHWHRNLRVRNLNAMAKIRSSRSGPLTLRFLTGLVHALANVPSSTLKTAGVAMISF</sequence>
<evidence type="ECO:0000313" key="1">
    <source>
        <dbReference type="EMBL" id="PLC47154.1"/>
    </source>
</evidence>
<organism evidence="1 2">
    <name type="scientific">Lacticaseibacillus paracasei</name>
    <name type="common">Lactobacillus paracasei</name>
    <dbReference type="NCBI Taxonomy" id="1597"/>
    <lineage>
        <taxon>Bacteria</taxon>
        <taxon>Bacillati</taxon>
        <taxon>Bacillota</taxon>
        <taxon>Bacilli</taxon>
        <taxon>Lactobacillales</taxon>
        <taxon>Lactobacillaceae</taxon>
        <taxon>Lacticaseibacillus</taxon>
    </lineage>
</organism>
<dbReference type="NCBIfam" id="NF040517">
    <property type="entry name" value="Lacto_Palin_RP2"/>
    <property type="match status" value="1"/>
</dbReference>
<dbReference type="AlphaFoldDB" id="A0AB38QAR4"/>
<protein>
    <submittedName>
        <fullName evidence="1">Uncharacterized protein</fullName>
    </submittedName>
</protein>
<comment type="caution">
    <text evidence="1">The sequence shown here is derived from an EMBL/GenBank/DDBJ whole genome shotgun (WGS) entry which is preliminary data.</text>
</comment>
<reference evidence="1 2" key="1">
    <citation type="journal article" date="2018" name="Genome Announc.">
        <title>Draft Genome Sequence of Lactobacillus paracasei DUP 13076, Which Exhibits Potent Antipathogenic Effects against Salmonella enterica Serovars Enteritidis, Typhimurium, and Heidelberg.</title>
        <authorList>
            <person name="Muyyarikkandy M.S."/>
            <person name="Alqahtani F.H."/>
            <person name="Mandoiu I."/>
            <person name="Amalaradjou M.A."/>
        </authorList>
    </citation>
    <scope>NUCLEOTIDE SEQUENCE [LARGE SCALE GENOMIC DNA]</scope>
    <source>
        <strain evidence="1 2">DUP 13076</strain>
    </source>
</reference>
<evidence type="ECO:0000313" key="2">
    <source>
        <dbReference type="Proteomes" id="UP000234512"/>
    </source>
</evidence>
<accession>A0AB38QAR4</accession>